<keyword evidence="8 15" id="KW-0067">ATP-binding</keyword>
<dbReference type="FunFam" id="3.40.50.300:FF:001226">
    <property type="entry name" value="ATP-dependent DNA helicase PIF1"/>
    <property type="match status" value="1"/>
</dbReference>
<keyword evidence="9" id="KW-0238">DNA-binding</keyword>
<evidence type="ECO:0000256" key="14">
    <source>
        <dbReference type="ARBA" id="ARBA00023242"/>
    </source>
</evidence>
<protein>
    <recommendedName>
        <fullName evidence="15">ATP-dependent DNA helicase</fullName>
        <ecNumber evidence="15">5.6.2.3</ecNumber>
    </recommendedName>
</protein>
<evidence type="ECO:0000256" key="5">
    <source>
        <dbReference type="ARBA" id="ARBA00022763"/>
    </source>
</evidence>
<comment type="similarity">
    <text evidence="15">Belongs to the helicase family.</text>
</comment>
<sequence>MSSKGQSALSGLRTIKRDWSQSSCQSAEDRISWPATPSTTATQSTQPKPDNARSQRMKDIQEALSGMQMPGERIEISTKQIAIGSKRPLPSAPDPPPTKRRQLPSSWDDDSLSSSSNFKISRASSSSSVVKSTPLTVASSSSKPASKLAGVFLSQEQTHILRLVEASNSVFYTGSAGTGKSVLLREVIRTLQKKYIKSPDAIAITASTGIAACNIGGVTIHSFAGIGIGEGSAEDLMNKVRKNKKAASRWLRTKVLIIDEVSMLDGELFDKLARIGSLIRKSSEPFGGIQVVVTGDFFQLPPVAKGTNQVKFAFEAQLWSQAIKRTFNLTKVFRQKDQLFVDMLNEMRFGRLSQQSIARFKSLSRAIDYEDGLGATELFPRREDVERSNNGRMGHLNTEQKDYTATDGGTIADLNQREKMLANFMAPKKLVLRVGAQVMLIKNMDEMLVNGSMGKVMRFVDPAVYGTDYDDVDGNGNVSAGGKPKSQTKKTAPTTMLMPVVEFLVPNRGRREAIVIPETWKVELPSGEVQISRTQVRRLVDNVPPG</sequence>
<keyword evidence="5 15" id="KW-0227">DNA damage</keyword>
<dbReference type="InterPro" id="IPR010285">
    <property type="entry name" value="DNA_helicase_pif1-like_DEAD"/>
</dbReference>
<keyword evidence="4 15" id="KW-0547">Nucleotide-binding</keyword>
<keyword evidence="12 15" id="KW-0234">DNA repair</keyword>
<evidence type="ECO:0000256" key="11">
    <source>
        <dbReference type="ARBA" id="ARBA00023172"/>
    </source>
</evidence>
<evidence type="ECO:0000256" key="6">
    <source>
        <dbReference type="ARBA" id="ARBA00022801"/>
    </source>
</evidence>
<feature type="compositionally biased region" description="Low complexity" evidence="16">
    <location>
        <begin position="34"/>
        <end position="47"/>
    </location>
</feature>
<evidence type="ECO:0000313" key="18">
    <source>
        <dbReference type="EMBL" id="OJA16813.1"/>
    </source>
</evidence>
<evidence type="ECO:0000256" key="10">
    <source>
        <dbReference type="ARBA" id="ARBA00023128"/>
    </source>
</evidence>
<keyword evidence="6 15" id="KW-0378">Hydrolase</keyword>
<dbReference type="Pfam" id="PF05970">
    <property type="entry name" value="PIF1"/>
    <property type="match status" value="1"/>
</dbReference>
<evidence type="ECO:0000256" key="8">
    <source>
        <dbReference type="ARBA" id="ARBA00022840"/>
    </source>
</evidence>
<dbReference type="Gene3D" id="3.40.50.300">
    <property type="entry name" value="P-loop containing nucleotide triphosphate hydrolases"/>
    <property type="match status" value="1"/>
</dbReference>
<evidence type="ECO:0000256" key="4">
    <source>
        <dbReference type="ARBA" id="ARBA00022741"/>
    </source>
</evidence>
<organism evidence="18 19">
    <name type="scientific">Rhizopogon vesiculosus</name>
    <dbReference type="NCBI Taxonomy" id="180088"/>
    <lineage>
        <taxon>Eukaryota</taxon>
        <taxon>Fungi</taxon>
        <taxon>Dikarya</taxon>
        <taxon>Basidiomycota</taxon>
        <taxon>Agaricomycotina</taxon>
        <taxon>Agaricomycetes</taxon>
        <taxon>Agaricomycetidae</taxon>
        <taxon>Boletales</taxon>
        <taxon>Suillineae</taxon>
        <taxon>Rhizopogonaceae</taxon>
        <taxon>Rhizopogon</taxon>
    </lineage>
</organism>
<evidence type="ECO:0000259" key="17">
    <source>
        <dbReference type="SMART" id="SM00382"/>
    </source>
</evidence>
<comment type="subcellular location">
    <subcellularLocation>
        <location evidence="2">Mitochondrion</location>
    </subcellularLocation>
    <subcellularLocation>
        <location evidence="3">Nucleus</location>
        <location evidence="3">Nucleolus</location>
    </subcellularLocation>
</comment>
<evidence type="ECO:0000313" key="19">
    <source>
        <dbReference type="Proteomes" id="UP000183567"/>
    </source>
</evidence>
<dbReference type="PANTHER" id="PTHR47642:SF5">
    <property type="entry name" value="ATP-DEPENDENT DNA HELICASE"/>
    <property type="match status" value="1"/>
</dbReference>
<feature type="compositionally biased region" description="Basic and acidic residues" evidence="16">
    <location>
        <begin position="50"/>
        <end position="61"/>
    </location>
</feature>
<proteinExistence type="inferred from homology"/>
<dbReference type="GO" id="GO:0005739">
    <property type="term" value="C:mitochondrion"/>
    <property type="evidence" value="ECO:0007669"/>
    <property type="project" value="UniProtKB-SubCell"/>
</dbReference>
<comment type="caution">
    <text evidence="18">The sequence shown here is derived from an EMBL/GenBank/DDBJ whole genome shotgun (WGS) entry which is preliminary data.</text>
</comment>
<keyword evidence="14" id="KW-0539">Nucleus</keyword>
<dbReference type="GO" id="GO:0003697">
    <property type="term" value="F:single-stranded DNA binding"/>
    <property type="evidence" value="ECO:0007669"/>
    <property type="project" value="UniProtKB-ARBA"/>
</dbReference>
<dbReference type="EC" id="5.6.2.3" evidence="15"/>
<dbReference type="GO" id="GO:0043139">
    <property type="term" value="F:5'-3' DNA helicase activity"/>
    <property type="evidence" value="ECO:0007669"/>
    <property type="project" value="UniProtKB-EC"/>
</dbReference>
<dbReference type="EMBL" id="LVVM01002348">
    <property type="protein sequence ID" value="OJA16813.1"/>
    <property type="molecule type" value="Genomic_DNA"/>
</dbReference>
<evidence type="ECO:0000256" key="13">
    <source>
        <dbReference type="ARBA" id="ARBA00023235"/>
    </source>
</evidence>
<name>A0A1J8Q704_9AGAM</name>
<dbReference type="GO" id="GO:0006281">
    <property type="term" value="P:DNA repair"/>
    <property type="evidence" value="ECO:0007669"/>
    <property type="project" value="UniProtKB-KW"/>
</dbReference>
<comment type="cofactor">
    <cofactor evidence="1 15">
        <name>Mg(2+)</name>
        <dbReference type="ChEBI" id="CHEBI:18420"/>
    </cofactor>
</comment>
<feature type="region of interest" description="Disordered" evidence="16">
    <location>
        <begin position="1"/>
        <end position="118"/>
    </location>
</feature>
<dbReference type="SUPFAM" id="SSF52540">
    <property type="entry name" value="P-loop containing nucleoside triphosphate hydrolases"/>
    <property type="match status" value="2"/>
</dbReference>
<accession>A0A1J8Q704</accession>
<evidence type="ECO:0000256" key="3">
    <source>
        <dbReference type="ARBA" id="ARBA00004604"/>
    </source>
</evidence>
<dbReference type="SMART" id="SM00382">
    <property type="entry name" value="AAA"/>
    <property type="match status" value="1"/>
</dbReference>
<keyword evidence="13" id="KW-0413">Isomerase</keyword>
<dbReference type="Proteomes" id="UP000183567">
    <property type="component" value="Unassembled WGS sequence"/>
</dbReference>
<dbReference type="AlphaFoldDB" id="A0A1J8Q704"/>
<gene>
    <name evidence="18" type="ORF">AZE42_04769</name>
</gene>
<dbReference type="InterPro" id="IPR049163">
    <property type="entry name" value="Pif1-like_2B_dom"/>
</dbReference>
<dbReference type="OrthoDB" id="432234at2759"/>
<evidence type="ECO:0000256" key="1">
    <source>
        <dbReference type="ARBA" id="ARBA00001946"/>
    </source>
</evidence>
<evidence type="ECO:0000256" key="2">
    <source>
        <dbReference type="ARBA" id="ARBA00004173"/>
    </source>
</evidence>
<dbReference type="PANTHER" id="PTHR47642">
    <property type="entry name" value="ATP-DEPENDENT DNA HELICASE"/>
    <property type="match status" value="1"/>
</dbReference>
<dbReference type="GO" id="GO:0016887">
    <property type="term" value="F:ATP hydrolysis activity"/>
    <property type="evidence" value="ECO:0007669"/>
    <property type="project" value="RHEA"/>
</dbReference>
<comment type="catalytic activity">
    <reaction evidence="15">
        <text>ATP + H2O = ADP + phosphate + H(+)</text>
        <dbReference type="Rhea" id="RHEA:13065"/>
        <dbReference type="ChEBI" id="CHEBI:15377"/>
        <dbReference type="ChEBI" id="CHEBI:15378"/>
        <dbReference type="ChEBI" id="CHEBI:30616"/>
        <dbReference type="ChEBI" id="CHEBI:43474"/>
        <dbReference type="ChEBI" id="CHEBI:456216"/>
        <dbReference type="EC" id="5.6.2.3"/>
    </reaction>
</comment>
<reference evidence="18 19" key="1">
    <citation type="submission" date="2016-03" db="EMBL/GenBank/DDBJ databases">
        <title>Comparative genomics of the ectomycorrhizal sister species Rhizopogon vinicolor and Rhizopogon vesiculosus (Basidiomycota: Boletales) reveals a divergence of the mating type B locus.</title>
        <authorList>
            <person name="Mujic A.B."/>
            <person name="Kuo A."/>
            <person name="Tritt A."/>
            <person name="Lipzen A."/>
            <person name="Chen C."/>
            <person name="Johnson J."/>
            <person name="Sharma A."/>
            <person name="Barry K."/>
            <person name="Grigoriev I.V."/>
            <person name="Spatafora J.W."/>
        </authorList>
    </citation>
    <scope>NUCLEOTIDE SEQUENCE [LARGE SCALE GENOMIC DNA]</scope>
    <source>
        <strain evidence="18 19">AM-OR11-056</strain>
    </source>
</reference>
<dbReference type="CDD" id="cd18037">
    <property type="entry name" value="DEXSc_Pif1_like"/>
    <property type="match status" value="1"/>
</dbReference>
<dbReference type="GO" id="GO:0005524">
    <property type="term" value="F:ATP binding"/>
    <property type="evidence" value="ECO:0007669"/>
    <property type="project" value="UniProtKB-KW"/>
</dbReference>
<dbReference type="STRING" id="180088.A0A1J8Q704"/>
<dbReference type="GO" id="GO:0000723">
    <property type="term" value="P:telomere maintenance"/>
    <property type="evidence" value="ECO:0007669"/>
    <property type="project" value="InterPro"/>
</dbReference>
<keyword evidence="19" id="KW-1185">Reference proteome</keyword>
<dbReference type="Pfam" id="PF21530">
    <property type="entry name" value="Pif1_2B_dom"/>
    <property type="match status" value="1"/>
</dbReference>
<keyword evidence="7 15" id="KW-0347">Helicase</keyword>
<evidence type="ECO:0000256" key="15">
    <source>
        <dbReference type="RuleBase" id="RU363044"/>
    </source>
</evidence>
<keyword evidence="10" id="KW-0496">Mitochondrion</keyword>
<evidence type="ECO:0000256" key="9">
    <source>
        <dbReference type="ARBA" id="ARBA00023125"/>
    </source>
</evidence>
<dbReference type="GO" id="GO:0006310">
    <property type="term" value="P:DNA recombination"/>
    <property type="evidence" value="ECO:0007669"/>
    <property type="project" value="UniProtKB-KW"/>
</dbReference>
<keyword evidence="11 15" id="KW-0233">DNA recombination</keyword>
<evidence type="ECO:0000256" key="12">
    <source>
        <dbReference type="ARBA" id="ARBA00023204"/>
    </source>
</evidence>
<dbReference type="InterPro" id="IPR027417">
    <property type="entry name" value="P-loop_NTPase"/>
</dbReference>
<feature type="domain" description="AAA+ ATPase" evidence="17">
    <location>
        <begin position="166"/>
        <end position="324"/>
    </location>
</feature>
<dbReference type="GO" id="GO:0005730">
    <property type="term" value="C:nucleolus"/>
    <property type="evidence" value="ECO:0007669"/>
    <property type="project" value="UniProtKB-SubCell"/>
</dbReference>
<evidence type="ECO:0000256" key="16">
    <source>
        <dbReference type="SAM" id="MobiDB-lite"/>
    </source>
</evidence>
<dbReference type="InterPro" id="IPR003593">
    <property type="entry name" value="AAA+_ATPase"/>
</dbReference>
<evidence type="ECO:0000256" key="7">
    <source>
        <dbReference type="ARBA" id="ARBA00022806"/>
    </source>
</evidence>
<dbReference type="InterPro" id="IPR051055">
    <property type="entry name" value="PIF1_helicase"/>
</dbReference>